<reference evidence="1 2" key="1">
    <citation type="submission" date="2018-05" db="EMBL/GenBank/DDBJ databases">
        <title>Genomic Encyclopedia of Type Strains, Phase IV (KMG-V): Genome sequencing to study the core and pangenomes of soil and plant-associated prokaryotes.</title>
        <authorList>
            <person name="Whitman W."/>
        </authorList>
    </citation>
    <scope>NUCLEOTIDE SEQUENCE [LARGE SCALE GENOMIC DNA]</scope>
    <source>
        <strain evidence="1 2">PNA 200-10</strain>
    </source>
</reference>
<accession>A0A2V2BKW1</accession>
<proteinExistence type="predicted"/>
<evidence type="ECO:0000313" key="1">
    <source>
        <dbReference type="EMBL" id="PWK97681.1"/>
    </source>
</evidence>
<comment type="caution">
    <text evidence="1">The sequence shown here is derived from an EMBL/GenBank/DDBJ whole genome shotgun (WGS) entry which is preliminary data.</text>
</comment>
<sequence>MKADINNALVTRALLDTVSQQGCGALAHSHPIDANGGDGRPIAGGKKVSEKITLAQFKNVCVNRMMIGGDIGPFCVTSLTGFFLTWFPTYLYCRACRSYYAELR</sequence>
<evidence type="ECO:0000313" key="2">
    <source>
        <dbReference type="Proteomes" id="UP000245981"/>
    </source>
</evidence>
<dbReference type="Proteomes" id="UP000245981">
    <property type="component" value="Unassembled WGS sequence"/>
</dbReference>
<protein>
    <submittedName>
        <fullName evidence="1">Uncharacterized protein</fullName>
    </submittedName>
</protein>
<organism evidence="1 2">
    <name type="scientific">Pantoea allii</name>
    <dbReference type="NCBI Taxonomy" id="574096"/>
    <lineage>
        <taxon>Bacteria</taxon>
        <taxon>Pseudomonadati</taxon>
        <taxon>Pseudomonadota</taxon>
        <taxon>Gammaproteobacteria</taxon>
        <taxon>Enterobacterales</taxon>
        <taxon>Erwiniaceae</taxon>
        <taxon>Pantoea</taxon>
    </lineage>
</organism>
<gene>
    <name evidence="1" type="ORF">C7431_104370</name>
</gene>
<name>A0A2V2BKW1_9GAMM</name>
<dbReference type="AlphaFoldDB" id="A0A2V2BKW1"/>
<dbReference type="EMBL" id="QGHF01000004">
    <property type="protein sequence ID" value="PWK97681.1"/>
    <property type="molecule type" value="Genomic_DNA"/>
</dbReference>